<keyword evidence="13" id="KW-0156">Chromatin regulator</keyword>
<evidence type="ECO:0000256" key="13">
    <source>
        <dbReference type="ARBA" id="ARBA00022853"/>
    </source>
</evidence>
<dbReference type="InterPro" id="IPR019954">
    <property type="entry name" value="Ubiquitin_CS"/>
</dbReference>
<evidence type="ECO:0000256" key="17">
    <source>
        <dbReference type="ARBA" id="ARBA00023186"/>
    </source>
</evidence>
<feature type="compositionally biased region" description="Low complexity" evidence="23">
    <location>
        <begin position="270"/>
        <end position="286"/>
    </location>
</feature>
<feature type="region of interest" description="Disordered" evidence="23">
    <location>
        <begin position="801"/>
        <end position="828"/>
    </location>
</feature>
<feature type="compositionally biased region" description="Low complexity" evidence="23">
    <location>
        <begin position="80"/>
        <end position="103"/>
    </location>
</feature>
<feature type="compositionally biased region" description="Polar residues" evidence="23">
    <location>
        <begin position="238"/>
        <end position="266"/>
    </location>
</feature>
<dbReference type="GO" id="GO:0006325">
    <property type="term" value="P:chromatin organization"/>
    <property type="evidence" value="ECO:0007669"/>
    <property type="project" value="UniProtKB-KW"/>
</dbReference>
<dbReference type="GO" id="GO:0005634">
    <property type="term" value="C:nucleus"/>
    <property type="evidence" value="ECO:0007669"/>
    <property type="project" value="UniProtKB-SubCell"/>
</dbReference>
<dbReference type="PANTHER" id="PTHR15204">
    <property type="entry name" value="LARGE PROLINE-RICH PROTEIN BAG6"/>
    <property type="match status" value="1"/>
</dbReference>
<keyword evidence="14" id="KW-0391">Immunity</keyword>
<evidence type="ECO:0000256" key="21">
    <source>
        <dbReference type="ARBA" id="ARBA00046003"/>
    </source>
</evidence>
<feature type="compositionally biased region" description="Polar residues" evidence="23">
    <location>
        <begin position="209"/>
        <end position="224"/>
    </location>
</feature>
<dbReference type="GO" id="GO:0036503">
    <property type="term" value="P:ERAD pathway"/>
    <property type="evidence" value="ECO:0007669"/>
    <property type="project" value="TreeGrafter"/>
</dbReference>
<feature type="compositionally biased region" description="Low complexity" evidence="23">
    <location>
        <begin position="538"/>
        <end position="559"/>
    </location>
</feature>
<feature type="compositionally biased region" description="Basic and acidic residues" evidence="23">
    <location>
        <begin position="1247"/>
        <end position="1270"/>
    </location>
</feature>
<feature type="compositionally biased region" description="Polar residues" evidence="23">
    <location>
        <begin position="739"/>
        <end position="753"/>
    </location>
</feature>
<keyword evidence="26" id="KW-1185">Reference proteome</keyword>
<dbReference type="OrthoDB" id="1885901at2759"/>
<evidence type="ECO:0000256" key="19">
    <source>
        <dbReference type="ARBA" id="ARBA00029739"/>
    </source>
</evidence>
<evidence type="ECO:0000256" key="8">
    <source>
        <dbReference type="ARBA" id="ARBA00022525"/>
    </source>
</evidence>
<feature type="region of interest" description="Disordered" evidence="23">
    <location>
        <begin position="704"/>
        <end position="780"/>
    </location>
</feature>
<dbReference type="Pfam" id="PF20960">
    <property type="entry name" value="Bag6_BAGS"/>
    <property type="match status" value="1"/>
</dbReference>
<gene>
    <name evidence="25" type="primary">BAG6</name>
    <name evidence="25" type="ORF">BLAG_LOCUS23539</name>
</gene>
<dbReference type="EMBL" id="OV696693">
    <property type="protein sequence ID" value="CAH1271550.1"/>
    <property type="molecule type" value="Genomic_DNA"/>
</dbReference>
<feature type="compositionally biased region" description="Low complexity" evidence="23">
    <location>
        <begin position="457"/>
        <end position="471"/>
    </location>
</feature>
<feature type="region of interest" description="Disordered" evidence="23">
    <location>
        <begin position="453"/>
        <end position="576"/>
    </location>
</feature>
<feature type="compositionally biased region" description="Pro residues" evidence="23">
    <location>
        <begin position="889"/>
        <end position="899"/>
    </location>
</feature>
<keyword evidence="15" id="KW-0744">Spermatogenesis</keyword>
<keyword evidence="18" id="KW-0539">Nucleus</keyword>
<dbReference type="GO" id="GO:0007283">
    <property type="term" value="P:spermatogenesis"/>
    <property type="evidence" value="ECO:0007669"/>
    <property type="project" value="UniProtKB-KW"/>
</dbReference>
<evidence type="ECO:0000256" key="11">
    <source>
        <dbReference type="ARBA" id="ARBA00022737"/>
    </source>
</evidence>
<feature type="region of interest" description="Disordered" evidence="23">
    <location>
        <begin position="1379"/>
        <end position="1439"/>
    </location>
</feature>
<organism evidence="25 26">
    <name type="scientific">Branchiostoma lanceolatum</name>
    <name type="common">Common lancelet</name>
    <name type="synonym">Amphioxus lanceolatum</name>
    <dbReference type="NCBI Taxonomy" id="7740"/>
    <lineage>
        <taxon>Eukaryota</taxon>
        <taxon>Metazoa</taxon>
        <taxon>Chordata</taxon>
        <taxon>Cephalochordata</taxon>
        <taxon>Leptocardii</taxon>
        <taxon>Amphioxiformes</taxon>
        <taxon>Branchiostomatidae</taxon>
        <taxon>Branchiostoma</taxon>
    </lineage>
</organism>
<dbReference type="Pfam" id="PF00240">
    <property type="entry name" value="ubiquitin"/>
    <property type="match status" value="1"/>
</dbReference>
<proteinExistence type="predicted"/>
<feature type="region of interest" description="Disordered" evidence="23">
    <location>
        <begin position="71"/>
        <end position="110"/>
    </location>
</feature>
<evidence type="ECO:0000256" key="6">
    <source>
        <dbReference type="ARBA" id="ARBA00022448"/>
    </source>
</evidence>
<feature type="compositionally biased region" description="Polar residues" evidence="23">
    <location>
        <begin position="864"/>
        <end position="876"/>
    </location>
</feature>
<feature type="compositionally biased region" description="Polar residues" evidence="23">
    <location>
        <begin position="472"/>
        <end position="492"/>
    </location>
</feature>
<evidence type="ECO:0000256" key="20">
    <source>
        <dbReference type="ARBA" id="ARBA00030033"/>
    </source>
</evidence>
<evidence type="ECO:0000256" key="2">
    <source>
        <dbReference type="ARBA" id="ARBA00004123"/>
    </source>
</evidence>
<evidence type="ECO:0000256" key="12">
    <source>
        <dbReference type="ARBA" id="ARBA00022782"/>
    </source>
</evidence>
<evidence type="ECO:0000256" key="5">
    <source>
        <dbReference type="ARBA" id="ARBA00021614"/>
    </source>
</evidence>
<feature type="compositionally biased region" description="Low complexity" evidence="23">
    <location>
        <begin position="878"/>
        <end position="888"/>
    </location>
</feature>
<keyword evidence="10" id="KW-0053">Apoptosis</keyword>
<dbReference type="InterPro" id="IPR029071">
    <property type="entry name" value="Ubiquitin-like_domsf"/>
</dbReference>
<dbReference type="PROSITE" id="PS00299">
    <property type="entry name" value="UBIQUITIN_1"/>
    <property type="match status" value="1"/>
</dbReference>
<dbReference type="Gene3D" id="3.10.20.90">
    <property type="entry name" value="Phosphatidylinositol 3-kinase Catalytic Subunit, Chain A, domain 1"/>
    <property type="match status" value="1"/>
</dbReference>
<evidence type="ECO:0000256" key="7">
    <source>
        <dbReference type="ARBA" id="ARBA00022490"/>
    </source>
</evidence>
<feature type="compositionally biased region" description="Polar residues" evidence="23">
    <location>
        <begin position="1379"/>
        <end position="1388"/>
    </location>
</feature>
<keyword evidence="9" id="KW-0597">Phosphoprotein</keyword>
<dbReference type="InterPro" id="IPR048926">
    <property type="entry name" value="Bag6_BAGS"/>
</dbReference>
<evidence type="ECO:0000256" key="10">
    <source>
        <dbReference type="ARBA" id="ARBA00022703"/>
    </source>
</evidence>
<evidence type="ECO:0000259" key="24">
    <source>
        <dbReference type="PROSITE" id="PS50053"/>
    </source>
</evidence>
<feature type="compositionally biased region" description="Low complexity" evidence="23">
    <location>
        <begin position="704"/>
        <end position="738"/>
    </location>
</feature>
<dbReference type="GO" id="GO:0006915">
    <property type="term" value="P:apoptotic process"/>
    <property type="evidence" value="ECO:0007669"/>
    <property type="project" value="UniProtKB-KW"/>
</dbReference>
<dbReference type="InterPro" id="IPR000626">
    <property type="entry name" value="Ubiquitin-like_dom"/>
</dbReference>
<dbReference type="PANTHER" id="PTHR15204:SF0">
    <property type="entry name" value="LARGE PROLINE-RICH PROTEIN BAG6"/>
    <property type="match status" value="1"/>
</dbReference>
<dbReference type="SUPFAM" id="SSF54236">
    <property type="entry name" value="Ubiquitin-like"/>
    <property type="match status" value="1"/>
</dbReference>
<feature type="region of interest" description="Disordered" evidence="23">
    <location>
        <begin position="921"/>
        <end position="972"/>
    </location>
</feature>
<dbReference type="GO" id="GO:0031593">
    <property type="term" value="F:polyubiquitin modification-dependent protein binding"/>
    <property type="evidence" value="ECO:0007669"/>
    <property type="project" value="TreeGrafter"/>
</dbReference>
<dbReference type="GO" id="GO:0002376">
    <property type="term" value="P:immune system process"/>
    <property type="evidence" value="ECO:0007669"/>
    <property type="project" value="UniProtKB-KW"/>
</dbReference>
<evidence type="ECO:0000256" key="1">
    <source>
        <dbReference type="ARBA" id="ARBA00002067"/>
    </source>
</evidence>
<dbReference type="InterPro" id="IPR021925">
    <property type="entry name" value="BAG6"/>
</dbReference>
<feature type="compositionally biased region" description="Low complexity" evidence="23">
    <location>
        <begin position="493"/>
        <end position="525"/>
    </location>
</feature>
<keyword evidence="12" id="KW-0221">Differentiation</keyword>
<feature type="compositionally biased region" description="Low complexity" evidence="23">
    <location>
        <begin position="308"/>
        <end position="328"/>
    </location>
</feature>
<dbReference type="GO" id="GO:0030154">
    <property type="term" value="P:cell differentiation"/>
    <property type="evidence" value="ECO:0007669"/>
    <property type="project" value="UniProtKB-KW"/>
</dbReference>
<keyword evidence="6" id="KW-0813">Transport</keyword>
<keyword evidence="16" id="KW-0007">Acetylation</keyword>
<evidence type="ECO:0000256" key="23">
    <source>
        <dbReference type="SAM" id="MobiDB-lite"/>
    </source>
</evidence>
<reference evidence="25" key="1">
    <citation type="submission" date="2022-01" db="EMBL/GenBank/DDBJ databases">
        <authorList>
            <person name="Braso-Vives M."/>
        </authorList>
    </citation>
    <scope>NUCLEOTIDE SEQUENCE</scope>
</reference>
<feature type="compositionally biased region" description="Low complexity" evidence="23">
    <location>
        <begin position="605"/>
        <end position="650"/>
    </location>
</feature>
<comment type="subunit">
    <text evidence="22">Component of the BAG6/BAT3 complex, also named BAT3 complex, at least composed of BAG6, UBL4A and GET4/TRC35. Interacts with GET4; the interaction is direct and localizes BAG6 in the cytosol. Interacts with UBL4A; the interaction is direct and required for UBL4A protein stability. Interacts with AIFM1. Interacts with HSPA2. Interacts with CTCFL. Interacts with p300/EP300. Interacts (via ubiquitin-like domain) with RNF126; required for BAG6-dependent ubiquitination of proteins mislocalized to the cytosol. Interacts (via ubiquitin-like domain) with SGTA; SGTA competes with RNF126 by binding the same region of BAG6, thereby promoting deubiquitination of BAG6-target proteins and rescuing them from degradation. Interacts with ricin A chain. Interacts with VCP and AMFR; both form the VCP/p97-AMFR/gp78 complex. Interacts with SYVN1. Interacts with USP13; the interaction is direct and may mediate UBL4A deubiquitination. Interacts with ZFAND2B. Interacts with KPNA2. Interacts with UBQLN4.</text>
</comment>
<evidence type="ECO:0000256" key="14">
    <source>
        <dbReference type="ARBA" id="ARBA00022859"/>
    </source>
</evidence>
<feature type="region of interest" description="Disordered" evidence="23">
    <location>
        <begin position="1333"/>
        <end position="1360"/>
    </location>
</feature>
<evidence type="ECO:0000256" key="16">
    <source>
        <dbReference type="ARBA" id="ARBA00022990"/>
    </source>
</evidence>
<dbReference type="SMART" id="SM00213">
    <property type="entry name" value="UBQ"/>
    <property type="match status" value="1"/>
</dbReference>
<evidence type="ECO:0000256" key="18">
    <source>
        <dbReference type="ARBA" id="ARBA00023242"/>
    </source>
</evidence>
<dbReference type="CDD" id="cd01809">
    <property type="entry name" value="Ubl_BAG6"/>
    <property type="match status" value="1"/>
</dbReference>
<comment type="subcellular location">
    <subcellularLocation>
        <location evidence="3">Cytoplasm</location>
        <location evidence="3">Cytosol</location>
    </subcellularLocation>
    <subcellularLocation>
        <location evidence="2">Nucleus</location>
    </subcellularLocation>
    <subcellularLocation>
        <location evidence="4">Secreted</location>
        <location evidence="4">Extracellular exosome</location>
    </subcellularLocation>
</comment>
<feature type="compositionally biased region" description="Polar residues" evidence="23">
    <location>
        <begin position="287"/>
        <end position="307"/>
    </location>
</feature>
<feature type="region of interest" description="Disordered" evidence="23">
    <location>
        <begin position="200"/>
        <end position="334"/>
    </location>
</feature>
<comment type="function">
    <text evidence="1">Released extracellularly via exosomes, it is a ligand of the natural killer/NK cells receptor NCR3 and stimulates NK cells cytotoxicity. It may thereby trigger NK cells cytotoxicity against neighboring tumor cells and immature myeloid dendritic cells (DC).</text>
</comment>
<dbReference type="Pfam" id="PF12057">
    <property type="entry name" value="BAG6"/>
    <property type="match status" value="1"/>
</dbReference>
<feature type="compositionally biased region" description="Low complexity" evidence="23">
    <location>
        <begin position="847"/>
        <end position="858"/>
    </location>
</feature>
<dbReference type="GO" id="GO:0051787">
    <property type="term" value="F:misfolded protein binding"/>
    <property type="evidence" value="ECO:0007669"/>
    <property type="project" value="TreeGrafter"/>
</dbReference>
<feature type="compositionally biased region" description="Low complexity" evidence="23">
    <location>
        <begin position="924"/>
        <end position="955"/>
    </location>
</feature>
<keyword evidence="17" id="KW-0143">Chaperone</keyword>
<feature type="region of interest" description="Disordered" evidence="23">
    <location>
        <begin position="596"/>
        <end position="657"/>
    </location>
</feature>
<evidence type="ECO:0000256" key="22">
    <source>
        <dbReference type="ARBA" id="ARBA00046936"/>
    </source>
</evidence>
<dbReference type="GO" id="GO:0071818">
    <property type="term" value="C:BAT3 complex"/>
    <property type="evidence" value="ECO:0007669"/>
    <property type="project" value="TreeGrafter"/>
</dbReference>
<dbReference type="PROSITE" id="PS50053">
    <property type="entry name" value="UBIQUITIN_2"/>
    <property type="match status" value="1"/>
</dbReference>
<dbReference type="Proteomes" id="UP000838412">
    <property type="component" value="Chromosome 8"/>
</dbReference>
<evidence type="ECO:0000313" key="26">
    <source>
        <dbReference type="Proteomes" id="UP000838412"/>
    </source>
</evidence>
<accession>A0A8K0ABT0</accession>
<feature type="region of interest" description="Disordered" evidence="23">
    <location>
        <begin position="1219"/>
        <end position="1312"/>
    </location>
</feature>
<evidence type="ECO:0000256" key="9">
    <source>
        <dbReference type="ARBA" id="ARBA00022553"/>
    </source>
</evidence>
<sequence length="1439" mass="151994">MLEVTVKTLDSVSRPFTVEEEMTVREFKETIAESVNIPADKQRLIFQGRVLKDHTKLKEYNVHGNVIHLVERAPPPRQPPTSSSSAGSSTSTSASSSNGQSAGVTQGGDRNGNNFVIGAFTLPADVVDPNQIQNVVQSVLSGMGDLGRNARVTSRASPDGSSVDVHINLGQIAMPQLQSESQLRIDQAQRMIQEAHDCLNRLENPPGRQRSNSLPSSLGEQPSQGEGAGVTSRDAESIPTTTASAEEPMDTQSATPGETGAQTQVAGGSAADPTPGTAVAAGATGPSNTSQPGATGATGPSSTSQPGATGANTQTSTPTSTSNPQGTTRPGVQHPAPAVLADVFDEIQAFNERLRPHMERYHQILRNEVDYSGQFEEYRENQRLVNIISQILHNLSHAYHSLSDIMLDLSRTPPRYLRAPPAPQIQMMGPVQTASQIRIPILQQFQNQATFTTSAPGMGTAASRTSTGTSAVPQTSSATSQTPPAPQAQVSSATTQTAHAPDTTAAPPSSQDAAAAAANNDLASAHTQTDGTPSASAQTQTQTTEQRTTTTTTQTNQGQPGATFRQVIGGGGTPSDPLVMLEMGPQGFYINRITATIHPPGQGPQQASTGVSTGTSTTSSTASSTAQGAPPASSAPGPSVTVTRHFTTTTNPAGARFSTGTIPMAPPQLMQQIIQQVSQHAASATATAAAAAATAAATAAANMAGQGQQSGQQPGQQAGQQSGQQSGQQPPQQPAGNGRTNTAGPGRPSTQPPGNMGRSLPRFTTGQPGRGPMAVPGTVALNPTDPFLPCSSRHFLVVRQNQNQQPRAPPPPQPQPQGGVGGDGQLGDMIQGVLQGLMQQQNPYLHPQGAPGAASGPRGPQPLNPQTIVNMFNSILQPPGSSEGSTTPSAPPPAAPPPATTQAAQNFSAMFQDVVQDGIREAGSQSTMSSSSTNTTTTTTAGSPTTEPSPGTQPTNQSDQPPAPPPRVGVTDETFHSLIGGIGGFMQQAAVGQPSAETIADFLTRISPEYNIQEEEGFLAEVFQLLTSSFTFLDLMRLFFGQSAPLANVRPQLEQFVTRQLQEQPPTQANIQAAVGRILDSMQCYITDAINDAQVQGRDNIDLVRTHTEFCRHHMYRVMNIIANSTDDDAGFAQRLFEACRLAVQEWLRLTTSCITDGLRGVERIVNSRMRVLAGEVNPAILTWMQTMSTGHLRNLMQTVTVPESQIQHYYVRREPQPVQVEQAAPVSTPAAPGTAAEEVTPAPDSRAQEVTRAEEVTSCHGQKRDRANAEETQPQENAGRSEEAGSLNGVPEPEAMDEDEEPAGAPGLPWQSVVPADWVPVIQRDIETQRNLQPQPPFSDAYSTGIPAKRRKTSHAGREIGSMSSVVPEALKQAVLSSGVQPTTSMEEFTEEAENSATLHAAYEQQVRSSVRHRLRNDPNYTAERFPSTHKYFEEDNP</sequence>
<evidence type="ECO:0000256" key="15">
    <source>
        <dbReference type="ARBA" id="ARBA00022871"/>
    </source>
</evidence>
<feature type="region of interest" description="Disordered" evidence="23">
    <location>
        <begin position="842"/>
        <end position="902"/>
    </location>
</feature>
<feature type="compositionally biased region" description="Polar residues" evidence="23">
    <location>
        <begin position="526"/>
        <end position="537"/>
    </location>
</feature>
<dbReference type="FunFam" id="3.10.20.90:FF:000154">
    <property type="entry name" value="Large proline-rich protein BAG6"/>
    <property type="match status" value="1"/>
</dbReference>
<evidence type="ECO:0000256" key="4">
    <source>
        <dbReference type="ARBA" id="ARBA00004550"/>
    </source>
</evidence>
<name>A0A8K0ABT0_BRALA</name>
<keyword evidence="8" id="KW-0964">Secreted</keyword>
<protein>
    <recommendedName>
        <fullName evidence="5">Large proline-rich protein BAG6</fullName>
    </recommendedName>
    <alternativeName>
        <fullName evidence="20">BCL2-associated athanogene 6</fullName>
    </alternativeName>
    <alternativeName>
        <fullName evidence="19">HLA-B-associated transcript 3</fullName>
    </alternativeName>
</protein>
<evidence type="ECO:0000256" key="3">
    <source>
        <dbReference type="ARBA" id="ARBA00004514"/>
    </source>
</evidence>
<comment type="function">
    <text evidence="21">Involved in DNA damage-induced apoptosis: following DNA damage, accumulates in the nucleus and forms a complex with p300/EP300, enhancing p300/EP300-mediated p53/TP53 acetylation leading to increase p53/TP53 transcriptional activity. When nuclear, may also act as a component of some chromatin regulator complex that regulates histone 3 'Lys-4' dimethylation (H3K4me2).</text>
</comment>
<keyword evidence="11" id="KW-0677">Repeat</keyword>
<evidence type="ECO:0000313" key="25">
    <source>
        <dbReference type="EMBL" id="CAH1271550.1"/>
    </source>
</evidence>
<feature type="domain" description="Ubiquitin-like" evidence="24">
    <location>
        <begin position="2"/>
        <end position="62"/>
    </location>
</feature>
<dbReference type="GO" id="GO:0005576">
    <property type="term" value="C:extracellular region"/>
    <property type="evidence" value="ECO:0007669"/>
    <property type="project" value="UniProtKB-SubCell"/>
</dbReference>
<keyword evidence="7" id="KW-0963">Cytoplasm</keyword>